<dbReference type="EMBL" id="CAJVQB010069406">
    <property type="protein sequence ID" value="CAG8842569.1"/>
    <property type="molecule type" value="Genomic_DNA"/>
</dbReference>
<protein>
    <submittedName>
        <fullName evidence="1">20738_t:CDS:1</fullName>
    </submittedName>
</protein>
<organism evidence="1 2">
    <name type="scientific">Gigaspora margarita</name>
    <dbReference type="NCBI Taxonomy" id="4874"/>
    <lineage>
        <taxon>Eukaryota</taxon>
        <taxon>Fungi</taxon>
        <taxon>Fungi incertae sedis</taxon>
        <taxon>Mucoromycota</taxon>
        <taxon>Glomeromycotina</taxon>
        <taxon>Glomeromycetes</taxon>
        <taxon>Diversisporales</taxon>
        <taxon>Gigasporaceae</taxon>
        <taxon>Gigaspora</taxon>
    </lineage>
</organism>
<evidence type="ECO:0000313" key="2">
    <source>
        <dbReference type="Proteomes" id="UP000789901"/>
    </source>
</evidence>
<gene>
    <name evidence="1" type="ORF">GMARGA_LOCUS36057</name>
</gene>
<dbReference type="Proteomes" id="UP000789901">
    <property type="component" value="Unassembled WGS sequence"/>
</dbReference>
<sequence>TTMTEATIEDVIISVRHNVGKDSDNQSLEITELVEDQAILEKLGQILDIIKIEFLHKNFYIEKAGEINSYEAVWGNLHKTKINKIYNKTDKTEAKNNYQNTERPNAIDSGKSMQDIDQQDSLMAIDDNNSEILKENKNRQSNRRRYVVENDWADLVKIKLDILRKEEKVAIFDNKKYEYDKILKALEKEKGAEQNKVQDNEKADKRELKLKGKYNFPLDKKDKVLEFIKEIKEDFQ</sequence>
<proteinExistence type="predicted"/>
<feature type="non-terminal residue" evidence="1">
    <location>
        <position position="236"/>
    </location>
</feature>
<accession>A0ABN7WX74</accession>
<reference evidence="1 2" key="1">
    <citation type="submission" date="2021-06" db="EMBL/GenBank/DDBJ databases">
        <authorList>
            <person name="Kallberg Y."/>
            <person name="Tangrot J."/>
            <person name="Rosling A."/>
        </authorList>
    </citation>
    <scope>NUCLEOTIDE SEQUENCE [LARGE SCALE GENOMIC DNA]</scope>
    <source>
        <strain evidence="1 2">120-4 pot B 10/14</strain>
    </source>
</reference>
<comment type="caution">
    <text evidence="1">The sequence shown here is derived from an EMBL/GenBank/DDBJ whole genome shotgun (WGS) entry which is preliminary data.</text>
</comment>
<name>A0ABN7WX74_GIGMA</name>
<keyword evidence="2" id="KW-1185">Reference proteome</keyword>
<feature type="non-terminal residue" evidence="1">
    <location>
        <position position="1"/>
    </location>
</feature>
<evidence type="ECO:0000313" key="1">
    <source>
        <dbReference type="EMBL" id="CAG8842569.1"/>
    </source>
</evidence>